<evidence type="ECO:0000313" key="1">
    <source>
        <dbReference type="EMBL" id="RUO96517.1"/>
    </source>
</evidence>
<reference evidence="1 2" key="1">
    <citation type="journal article" date="2018" name="New Phytol.">
        <title>Phylogenomics of Endogonaceae and evolution of mycorrhizas within Mucoromycota.</title>
        <authorList>
            <person name="Chang Y."/>
            <person name="Desiro A."/>
            <person name="Na H."/>
            <person name="Sandor L."/>
            <person name="Lipzen A."/>
            <person name="Clum A."/>
            <person name="Barry K."/>
            <person name="Grigoriev I.V."/>
            <person name="Martin F.M."/>
            <person name="Stajich J.E."/>
            <person name="Smith M.E."/>
            <person name="Bonito G."/>
            <person name="Spatafora J.W."/>
        </authorList>
    </citation>
    <scope>NUCLEOTIDE SEQUENCE [LARGE SCALE GENOMIC DNA]</scope>
    <source>
        <strain evidence="1 2">GMNB39</strain>
    </source>
</reference>
<dbReference type="EMBL" id="RBNI01020840">
    <property type="protein sequence ID" value="RUO96517.1"/>
    <property type="molecule type" value="Genomic_DNA"/>
</dbReference>
<proteinExistence type="predicted"/>
<name>A0A433A1F8_9FUNG</name>
<dbReference type="AlphaFoldDB" id="A0A433A1F8"/>
<sequence length="112" mass="12384">MQSDVVREGYNVNVPLLTVVTYTTRLQTNLKAETHSFMQFPPNPIEDELSTIPYMQAYANDISVGMVTAMSDDDVDVAVIKFAPFQILTLKPTLGLMWPAGADNTMGDSIRV</sequence>
<dbReference type="Proteomes" id="UP000268093">
    <property type="component" value="Unassembled WGS sequence"/>
</dbReference>
<accession>A0A433A1F8</accession>
<organism evidence="1 2">
    <name type="scientific">Jimgerdemannia flammicorona</name>
    <dbReference type="NCBI Taxonomy" id="994334"/>
    <lineage>
        <taxon>Eukaryota</taxon>
        <taxon>Fungi</taxon>
        <taxon>Fungi incertae sedis</taxon>
        <taxon>Mucoromycota</taxon>
        <taxon>Mucoromycotina</taxon>
        <taxon>Endogonomycetes</taxon>
        <taxon>Endogonales</taxon>
        <taxon>Endogonaceae</taxon>
        <taxon>Jimgerdemannia</taxon>
    </lineage>
</organism>
<protein>
    <submittedName>
        <fullName evidence="1">Uncharacterized protein</fullName>
    </submittedName>
</protein>
<gene>
    <name evidence="1" type="ORF">BC936DRAFT_141898</name>
</gene>
<keyword evidence="2" id="KW-1185">Reference proteome</keyword>
<evidence type="ECO:0000313" key="2">
    <source>
        <dbReference type="Proteomes" id="UP000268093"/>
    </source>
</evidence>
<comment type="caution">
    <text evidence="1">The sequence shown here is derived from an EMBL/GenBank/DDBJ whole genome shotgun (WGS) entry which is preliminary data.</text>
</comment>